<feature type="domain" description="DUF7793" evidence="1">
    <location>
        <begin position="19"/>
        <end position="126"/>
    </location>
</feature>
<dbReference type="Gene3D" id="3.40.50.10600">
    <property type="entry name" value="SpoIIaa-like domains"/>
    <property type="match status" value="1"/>
</dbReference>
<name>A0A523W4D2_UNCAE</name>
<sequence length="126" mass="14333">MEEKDREVQVGENRFYLGEDNIVYFTLVGEHDEKRAIACKDAFLKLVNMVEGKANVLGDLNAAGKQSPEARTIWKELNEHEKIGKIALIGFHPVARVIASFVMGISKKKDMRLFKTKEKALAWLKE</sequence>
<evidence type="ECO:0000313" key="3">
    <source>
        <dbReference type="Proteomes" id="UP000319130"/>
    </source>
</evidence>
<gene>
    <name evidence="2" type="ORF">E3J48_05395</name>
</gene>
<comment type="caution">
    <text evidence="2">The sequence shown here is derived from an EMBL/GenBank/DDBJ whole genome shotgun (WGS) entry which is preliminary data.</text>
</comment>
<dbReference type="Proteomes" id="UP000319130">
    <property type="component" value="Unassembled WGS sequence"/>
</dbReference>
<dbReference type="InterPro" id="IPR038396">
    <property type="entry name" value="SpoIIAA-like_sf"/>
</dbReference>
<evidence type="ECO:0000259" key="1">
    <source>
        <dbReference type="Pfam" id="PF25056"/>
    </source>
</evidence>
<protein>
    <recommendedName>
        <fullName evidence="1">DUF7793 domain-containing protein</fullName>
    </recommendedName>
</protein>
<reference evidence="2 3" key="1">
    <citation type="submission" date="2019-03" db="EMBL/GenBank/DDBJ databases">
        <title>Metabolic potential of uncultured bacteria and archaea associated with petroleum seepage in deep-sea sediments.</title>
        <authorList>
            <person name="Dong X."/>
            <person name="Hubert C."/>
        </authorList>
    </citation>
    <scope>NUCLEOTIDE SEQUENCE [LARGE SCALE GENOMIC DNA]</scope>
    <source>
        <strain evidence="2">E29_bin52</strain>
    </source>
</reference>
<dbReference type="EMBL" id="SOIZ01000235">
    <property type="protein sequence ID" value="TET61679.1"/>
    <property type="molecule type" value="Genomic_DNA"/>
</dbReference>
<evidence type="ECO:0000313" key="2">
    <source>
        <dbReference type="EMBL" id="TET61679.1"/>
    </source>
</evidence>
<dbReference type="Pfam" id="PF25056">
    <property type="entry name" value="DUF7793"/>
    <property type="match status" value="1"/>
</dbReference>
<dbReference type="AlphaFoldDB" id="A0A523W4D2"/>
<organism evidence="2 3">
    <name type="scientific">Aerophobetes bacterium</name>
    <dbReference type="NCBI Taxonomy" id="2030807"/>
    <lineage>
        <taxon>Bacteria</taxon>
        <taxon>Candidatus Aerophobota</taxon>
    </lineage>
</organism>
<dbReference type="InterPro" id="IPR056695">
    <property type="entry name" value="DUF7793"/>
</dbReference>
<dbReference type="InterPro" id="IPR036513">
    <property type="entry name" value="STAS_dom_sf"/>
</dbReference>
<proteinExistence type="predicted"/>
<accession>A0A523W4D2</accession>
<dbReference type="SUPFAM" id="SSF52091">
    <property type="entry name" value="SpoIIaa-like"/>
    <property type="match status" value="1"/>
</dbReference>